<gene>
    <name evidence="1" type="ORF">EXIGUO9Y_20012</name>
</gene>
<dbReference type="RefSeq" id="WP_029331198.1">
    <property type="nucleotide sequence ID" value="NZ_LR732308.1"/>
</dbReference>
<accession>A0A653I7P2</accession>
<evidence type="ECO:0000313" key="2">
    <source>
        <dbReference type="Proteomes" id="UP000439752"/>
    </source>
</evidence>
<keyword evidence="2" id="KW-1185">Reference proteome</keyword>
<proteinExistence type="predicted"/>
<dbReference type="AlphaFoldDB" id="A0A653I7P2"/>
<dbReference type="EMBL" id="CABWKQ010000012">
    <property type="protein sequence ID" value="VWX34875.1"/>
    <property type="molecule type" value="Genomic_DNA"/>
</dbReference>
<reference evidence="1 2" key="1">
    <citation type="submission" date="2019-10" db="EMBL/GenBank/DDBJ databases">
        <authorList>
            <person name="Karimi E."/>
        </authorList>
    </citation>
    <scope>NUCLEOTIDE SEQUENCE [LARGE SCALE GENOMIC DNA]</scope>
    <source>
        <strain evidence="1">Exiguobacterium sp. 9Y</strain>
    </source>
</reference>
<name>A0A653I7P2_9BACL</name>
<evidence type="ECO:0000313" key="1">
    <source>
        <dbReference type="EMBL" id="VWX34875.1"/>
    </source>
</evidence>
<sequence>MALLMKLYDLESKYEKNPLEVSKRYKEQRQLDYENLFHKWEAGELFPGETIVRPKKWWQFFKSPVVVQLPGKQISKPAFDKWYKKRVEIQKLLYVAGGATEDEIWKLPLRRHLDFYQMVHLLNDQYGLFYRAVIHYQQGEVELSSFVVGPSAIYLLDWLDGEESIYHIKREKLWREQPFKAPTKNILNPLISLKRTEDILRLVLGNELELPIERVVIASKGYFDQLPKESKTTYVSKVDFAHWLHKMNTSAPYTKAFQMRVCEKILKETSSITFQMAVNDQENERIQT</sequence>
<dbReference type="Proteomes" id="UP000439752">
    <property type="component" value="Unassembled WGS sequence"/>
</dbReference>
<protein>
    <recommendedName>
        <fullName evidence="3">NERD domain-containing protein</fullName>
    </recommendedName>
</protein>
<organism evidence="1 2">
    <name type="scientific">Exiguobacterium oxidotolerans</name>
    <dbReference type="NCBI Taxonomy" id="223958"/>
    <lineage>
        <taxon>Bacteria</taxon>
        <taxon>Bacillati</taxon>
        <taxon>Bacillota</taxon>
        <taxon>Bacilli</taxon>
        <taxon>Bacillales</taxon>
        <taxon>Bacillales Family XII. Incertae Sedis</taxon>
        <taxon>Exiguobacterium</taxon>
    </lineage>
</organism>
<evidence type="ECO:0008006" key="3">
    <source>
        <dbReference type="Google" id="ProtNLM"/>
    </source>
</evidence>